<dbReference type="GO" id="GO:0070773">
    <property type="term" value="F:protein-N-terminal glutamine amidohydrolase activity"/>
    <property type="evidence" value="ECO:0007669"/>
    <property type="project" value="UniProtKB-EC"/>
</dbReference>
<evidence type="ECO:0000313" key="10">
    <source>
        <dbReference type="EMBL" id="OCH90302.1"/>
    </source>
</evidence>
<comment type="similarity">
    <text evidence="1">Belongs to the NTAQ1 family.</text>
</comment>
<dbReference type="PANTHER" id="PTHR13035">
    <property type="entry name" value="PROTEIN N-TERMINAL GLUTAMINE AMIDOHYDROLASE"/>
    <property type="match status" value="1"/>
</dbReference>
<dbReference type="EMBL" id="KV722407">
    <property type="protein sequence ID" value="OCH90302.1"/>
    <property type="molecule type" value="Genomic_DNA"/>
</dbReference>
<dbReference type="EC" id="3.5.1.122" evidence="3"/>
<evidence type="ECO:0000256" key="6">
    <source>
        <dbReference type="ARBA" id="ARBA00029677"/>
    </source>
</evidence>
<keyword evidence="5" id="KW-0378">Hydrolase</keyword>
<feature type="domain" description="Protein N-terminal glutamine amidohydrolase alpha beta roll" evidence="9">
    <location>
        <begin position="136"/>
        <end position="279"/>
    </location>
</feature>
<evidence type="ECO:0000256" key="2">
    <source>
        <dbReference type="ARBA" id="ARBA00011245"/>
    </source>
</evidence>
<dbReference type="PANTHER" id="PTHR13035:SF0">
    <property type="entry name" value="PROTEIN N-TERMINAL GLUTAMINE AMIDOHYDROLASE"/>
    <property type="match status" value="1"/>
</dbReference>
<evidence type="ECO:0000256" key="7">
    <source>
        <dbReference type="ARBA" id="ARBA00048768"/>
    </source>
</evidence>
<comment type="catalytic activity">
    <reaction evidence="7">
        <text>N-terminal L-glutaminyl-[protein] + H2O = N-terminal L-glutamyl-[protein] + NH4(+)</text>
        <dbReference type="Rhea" id="RHEA:50680"/>
        <dbReference type="Rhea" id="RHEA-COMP:12668"/>
        <dbReference type="Rhea" id="RHEA-COMP:12777"/>
        <dbReference type="ChEBI" id="CHEBI:15377"/>
        <dbReference type="ChEBI" id="CHEBI:28938"/>
        <dbReference type="ChEBI" id="CHEBI:64721"/>
        <dbReference type="ChEBI" id="CHEBI:64722"/>
        <dbReference type="EC" id="3.5.1.122"/>
    </reaction>
</comment>
<dbReference type="InterPro" id="IPR037132">
    <property type="entry name" value="N_Gln_amidohydro_ab_roll_sf"/>
</dbReference>
<dbReference type="AlphaFoldDB" id="A0A8E2AYA6"/>
<dbReference type="OrthoDB" id="191192at2759"/>
<proteinExistence type="inferred from homology"/>
<evidence type="ECO:0000256" key="3">
    <source>
        <dbReference type="ARBA" id="ARBA00012718"/>
    </source>
</evidence>
<feature type="region of interest" description="Disordered" evidence="8">
    <location>
        <begin position="1"/>
        <end position="89"/>
    </location>
</feature>
<dbReference type="GO" id="GO:0008418">
    <property type="term" value="F:protein-N-terminal asparagine amidohydrolase activity"/>
    <property type="evidence" value="ECO:0007669"/>
    <property type="project" value="InterPro"/>
</dbReference>
<reference evidence="10 11" key="1">
    <citation type="submission" date="2016-07" db="EMBL/GenBank/DDBJ databases">
        <title>Draft genome of the white-rot fungus Obba rivulosa 3A-2.</title>
        <authorList>
            <consortium name="DOE Joint Genome Institute"/>
            <person name="Miettinen O."/>
            <person name="Riley R."/>
            <person name="Acob R."/>
            <person name="Barry K."/>
            <person name="Cullen D."/>
            <person name="De Vries R."/>
            <person name="Hainaut M."/>
            <person name="Hatakka A."/>
            <person name="Henrissat B."/>
            <person name="Hilden K."/>
            <person name="Kuo R."/>
            <person name="Labutti K."/>
            <person name="Lipzen A."/>
            <person name="Makela M.R."/>
            <person name="Sandor L."/>
            <person name="Spatafora J.W."/>
            <person name="Grigoriev I.V."/>
            <person name="Hibbett D.S."/>
        </authorList>
    </citation>
    <scope>NUCLEOTIDE SEQUENCE [LARGE SCALE GENOMIC DNA]</scope>
    <source>
        <strain evidence="10 11">3A-2</strain>
    </source>
</reference>
<name>A0A8E2AYA6_9APHY</name>
<dbReference type="InterPro" id="IPR039733">
    <property type="entry name" value="NTAQ1"/>
</dbReference>
<evidence type="ECO:0000256" key="4">
    <source>
        <dbReference type="ARBA" id="ARBA00021247"/>
    </source>
</evidence>
<dbReference type="Pfam" id="PF09764">
    <property type="entry name" value="Nt_Gln_amidase"/>
    <property type="match status" value="1"/>
</dbReference>
<evidence type="ECO:0000256" key="1">
    <source>
        <dbReference type="ARBA" id="ARBA00008985"/>
    </source>
</evidence>
<dbReference type="Proteomes" id="UP000250043">
    <property type="component" value="Unassembled WGS sequence"/>
</dbReference>
<gene>
    <name evidence="10" type="ORF">OBBRIDRAFT_812793</name>
</gene>
<organism evidence="10 11">
    <name type="scientific">Obba rivulosa</name>
    <dbReference type="NCBI Taxonomy" id="1052685"/>
    <lineage>
        <taxon>Eukaryota</taxon>
        <taxon>Fungi</taxon>
        <taxon>Dikarya</taxon>
        <taxon>Basidiomycota</taxon>
        <taxon>Agaricomycotina</taxon>
        <taxon>Agaricomycetes</taxon>
        <taxon>Polyporales</taxon>
        <taxon>Gelatoporiaceae</taxon>
        <taxon>Obba</taxon>
    </lineage>
</organism>
<dbReference type="GO" id="GO:0005829">
    <property type="term" value="C:cytosol"/>
    <property type="evidence" value="ECO:0007669"/>
    <property type="project" value="TreeGrafter"/>
</dbReference>
<feature type="compositionally biased region" description="Low complexity" evidence="8">
    <location>
        <begin position="49"/>
        <end position="59"/>
    </location>
</feature>
<evidence type="ECO:0000256" key="5">
    <source>
        <dbReference type="ARBA" id="ARBA00022801"/>
    </source>
</evidence>
<dbReference type="GO" id="GO:0005634">
    <property type="term" value="C:nucleus"/>
    <property type="evidence" value="ECO:0007669"/>
    <property type="project" value="TreeGrafter"/>
</dbReference>
<keyword evidence="11" id="KW-1185">Reference proteome</keyword>
<evidence type="ECO:0000313" key="11">
    <source>
        <dbReference type="Proteomes" id="UP000250043"/>
    </source>
</evidence>
<evidence type="ECO:0000256" key="8">
    <source>
        <dbReference type="SAM" id="MobiDB-lite"/>
    </source>
</evidence>
<comment type="subunit">
    <text evidence="2">Monomer.</text>
</comment>
<protein>
    <recommendedName>
        <fullName evidence="4">Protein N-terminal glutamine amidohydrolase</fullName>
        <ecNumber evidence="3">3.5.1.122</ecNumber>
    </recommendedName>
    <alternativeName>
        <fullName evidence="6">Protein NH2-terminal glutamine deamidase</fullName>
    </alternativeName>
</protein>
<feature type="compositionally biased region" description="Low complexity" evidence="8">
    <location>
        <begin position="68"/>
        <end position="81"/>
    </location>
</feature>
<dbReference type="InterPro" id="IPR023128">
    <property type="entry name" value="Prot_N_Gln_amidohydro_ab_roll"/>
</dbReference>
<dbReference type="Gene3D" id="3.10.620.10">
    <property type="entry name" value="Protein N-terminal glutamine amidohydrolase, alpha beta roll"/>
    <property type="match status" value="1"/>
</dbReference>
<accession>A0A8E2AYA6</accession>
<sequence length="424" mass="46705">MSQPSLTSFDPLATHPFTNNSGLLPKPTAPSRFPRPIPPAAKTVHADPSRAPAPRTAAPIQSPAPKRGAPSAKPGSSAAKPIFTPFRPERSSPDLDDILLKKRVSDVLLNKKTWSIDQQPLASAVTAGSGRGGKLLCYCEENVYLLTQTFQRLAAERESWPWNAYAVFISNETRTVALWSQKAQRDIVVWDYHVILILQPREPCRHRNEASEDGAWVYDFDTRLPNPCRWIDYMYGTFPYAFDGRLAAQVPQQFHSLFRIVPEEIFLAHFASDRSHMVRPPPIALHSLLLRYQLTRTSAPSSCAQAILGWIQEGGRAELQVRYTAPPPAYPPLCGARARERGVTHNLMDAFVAMSLTAPSACACPEGPGAQVTESPEVTLGRVVDMAGFLDWVSGEERLHATYSQSASVPKVDALSSLKEIVSS</sequence>
<evidence type="ECO:0000259" key="9">
    <source>
        <dbReference type="Pfam" id="PF09764"/>
    </source>
</evidence>